<keyword evidence="2" id="KW-1185">Reference proteome</keyword>
<protein>
    <submittedName>
        <fullName evidence="1">Uncharacterized protein</fullName>
    </submittedName>
</protein>
<accession>A0AA40BYI2</accession>
<dbReference type="Proteomes" id="UP001174934">
    <property type="component" value="Unassembled WGS sequence"/>
</dbReference>
<dbReference type="EMBL" id="JAULSR010000005">
    <property type="protein sequence ID" value="KAK0618214.1"/>
    <property type="molecule type" value="Genomic_DNA"/>
</dbReference>
<sequence>MACQGSERQMFWQDRIAGFDGPLQVPLTWIGRNNQRSIQSAMESHKLAGKAKGSAIMSPVSTHYLIDLNSSSSYDSPRCKCLVNDLFWSQLHTEGEARRPPMRGTWVLVGPLNCIYPAVSQPSSQIVDRDLAPRHQWAERIHFPATPKDD</sequence>
<comment type="caution">
    <text evidence="1">The sequence shown here is derived from an EMBL/GenBank/DDBJ whole genome shotgun (WGS) entry which is preliminary data.</text>
</comment>
<dbReference type="AlphaFoldDB" id="A0AA40BYI2"/>
<name>A0AA40BYI2_9PEZI</name>
<gene>
    <name evidence="1" type="ORF">B0T17DRAFT_509764</name>
</gene>
<organism evidence="1 2">
    <name type="scientific">Bombardia bombarda</name>
    <dbReference type="NCBI Taxonomy" id="252184"/>
    <lineage>
        <taxon>Eukaryota</taxon>
        <taxon>Fungi</taxon>
        <taxon>Dikarya</taxon>
        <taxon>Ascomycota</taxon>
        <taxon>Pezizomycotina</taxon>
        <taxon>Sordariomycetes</taxon>
        <taxon>Sordariomycetidae</taxon>
        <taxon>Sordariales</taxon>
        <taxon>Lasiosphaeriaceae</taxon>
        <taxon>Bombardia</taxon>
    </lineage>
</organism>
<evidence type="ECO:0000313" key="2">
    <source>
        <dbReference type="Proteomes" id="UP001174934"/>
    </source>
</evidence>
<proteinExistence type="predicted"/>
<evidence type="ECO:0000313" key="1">
    <source>
        <dbReference type="EMBL" id="KAK0618214.1"/>
    </source>
</evidence>
<reference evidence="1" key="1">
    <citation type="submission" date="2023-06" db="EMBL/GenBank/DDBJ databases">
        <title>Genome-scale phylogeny and comparative genomics of the fungal order Sordariales.</title>
        <authorList>
            <consortium name="Lawrence Berkeley National Laboratory"/>
            <person name="Hensen N."/>
            <person name="Bonometti L."/>
            <person name="Westerberg I."/>
            <person name="Brannstrom I.O."/>
            <person name="Guillou S."/>
            <person name="Cros-Aarteil S."/>
            <person name="Calhoun S."/>
            <person name="Haridas S."/>
            <person name="Kuo A."/>
            <person name="Mondo S."/>
            <person name="Pangilinan J."/>
            <person name="Riley R."/>
            <person name="LaButti K."/>
            <person name="Andreopoulos B."/>
            <person name="Lipzen A."/>
            <person name="Chen C."/>
            <person name="Yanf M."/>
            <person name="Daum C."/>
            <person name="Ng V."/>
            <person name="Clum A."/>
            <person name="Steindorff A."/>
            <person name="Ohm R."/>
            <person name="Martin F."/>
            <person name="Silar P."/>
            <person name="Natvig D."/>
            <person name="Lalanne C."/>
            <person name="Gautier V."/>
            <person name="Ament-velasquez S.L."/>
            <person name="Kruys A."/>
            <person name="Hutchinson M.I."/>
            <person name="Powell A.J."/>
            <person name="Barry K."/>
            <person name="Miller A.N."/>
            <person name="Grigoriev I.V."/>
            <person name="Debuchy R."/>
            <person name="Gladieux P."/>
            <person name="Thoren M.H."/>
            <person name="Johannesson H."/>
        </authorList>
    </citation>
    <scope>NUCLEOTIDE SEQUENCE</scope>
    <source>
        <strain evidence="1">SMH3391-2</strain>
    </source>
</reference>